<keyword evidence="9 10" id="KW-0998">Cell outer membrane</keyword>
<evidence type="ECO:0000313" key="16">
    <source>
        <dbReference type="Proteomes" id="UP000267268"/>
    </source>
</evidence>
<keyword evidence="5 12" id="KW-0732">Signal</keyword>
<dbReference type="PANTHER" id="PTHR30069">
    <property type="entry name" value="TONB-DEPENDENT OUTER MEMBRANE RECEPTOR"/>
    <property type="match status" value="1"/>
</dbReference>
<evidence type="ECO:0000256" key="8">
    <source>
        <dbReference type="ARBA" id="ARBA00023170"/>
    </source>
</evidence>
<reference evidence="15 16" key="1">
    <citation type="submission" date="2018-12" db="EMBL/GenBank/DDBJ databases">
        <title>Flammeovirga pectinis sp. nov., isolated from the gut of the Korean scallop, Patinopecten yessoensis.</title>
        <authorList>
            <person name="Bae J.-W."/>
            <person name="Jeong Y.-S."/>
            <person name="Kang W."/>
        </authorList>
    </citation>
    <scope>NUCLEOTIDE SEQUENCE [LARGE SCALE GENOMIC DNA]</scope>
    <source>
        <strain evidence="15 16">L12M1</strain>
    </source>
</reference>
<dbReference type="Pfam" id="PF13715">
    <property type="entry name" value="CarbopepD_reg_2"/>
    <property type="match status" value="1"/>
</dbReference>
<dbReference type="InterPro" id="IPR008969">
    <property type="entry name" value="CarboxyPept-like_regulatory"/>
</dbReference>
<feature type="chain" id="PRO_5019096753" evidence="12">
    <location>
        <begin position="21"/>
        <end position="781"/>
    </location>
</feature>
<dbReference type="RefSeq" id="WP_126612803.1">
    <property type="nucleotide sequence ID" value="NZ_CP034562.1"/>
</dbReference>
<evidence type="ECO:0000256" key="9">
    <source>
        <dbReference type="ARBA" id="ARBA00023237"/>
    </source>
</evidence>
<dbReference type="KEGG" id="fll:EI427_06315"/>
<dbReference type="Proteomes" id="UP000267268">
    <property type="component" value="Chromosome 1"/>
</dbReference>
<dbReference type="Gene3D" id="2.40.170.20">
    <property type="entry name" value="TonB-dependent receptor, beta-barrel domain"/>
    <property type="match status" value="1"/>
</dbReference>
<evidence type="ECO:0000259" key="14">
    <source>
        <dbReference type="Pfam" id="PF07715"/>
    </source>
</evidence>
<feature type="signal peptide" evidence="12">
    <location>
        <begin position="1"/>
        <end position="20"/>
    </location>
</feature>
<dbReference type="GO" id="GO:0015344">
    <property type="term" value="F:siderophore uptake transmembrane transporter activity"/>
    <property type="evidence" value="ECO:0007669"/>
    <property type="project" value="TreeGrafter"/>
</dbReference>
<evidence type="ECO:0000256" key="11">
    <source>
        <dbReference type="RuleBase" id="RU003357"/>
    </source>
</evidence>
<keyword evidence="16" id="KW-1185">Reference proteome</keyword>
<dbReference type="EMBL" id="CP034562">
    <property type="protein sequence ID" value="AZQ61865.1"/>
    <property type="molecule type" value="Genomic_DNA"/>
</dbReference>
<keyword evidence="3 10" id="KW-1134">Transmembrane beta strand</keyword>
<dbReference type="Pfam" id="PF07715">
    <property type="entry name" value="Plug"/>
    <property type="match status" value="1"/>
</dbReference>
<evidence type="ECO:0000256" key="7">
    <source>
        <dbReference type="ARBA" id="ARBA00023136"/>
    </source>
</evidence>
<dbReference type="PROSITE" id="PS52016">
    <property type="entry name" value="TONB_DEPENDENT_REC_3"/>
    <property type="match status" value="1"/>
</dbReference>
<dbReference type="InterPro" id="IPR012910">
    <property type="entry name" value="Plug_dom"/>
</dbReference>
<evidence type="ECO:0000256" key="2">
    <source>
        <dbReference type="ARBA" id="ARBA00022448"/>
    </source>
</evidence>
<dbReference type="InterPro" id="IPR000531">
    <property type="entry name" value="Beta-barrel_TonB"/>
</dbReference>
<dbReference type="SUPFAM" id="SSF56935">
    <property type="entry name" value="Porins"/>
    <property type="match status" value="1"/>
</dbReference>
<keyword evidence="8 15" id="KW-0675">Receptor</keyword>
<comment type="subcellular location">
    <subcellularLocation>
        <location evidence="1 10">Cell outer membrane</location>
        <topology evidence="1 10">Multi-pass membrane protein</topology>
    </subcellularLocation>
</comment>
<name>A0A3S9P118_9BACT</name>
<evidence type="ECO:0000256" key="4">
    <source>
        <dbReference type="ARBA" id="ARBA00022692"/>
    </source>
</evidence>
<dbReference type="PANTHER" id="PTHR30069:SF29">
    <property type="entry name" value="HEMOGLOBIN AND HEMOGLOBIN-HAPTOGLOBIN-BINDING PROTEIN 1-RELATED"/>
    <property type="match status" value="1"/>
</dbReference>
<evidence type="ECO:0000259" key="13">
    <source>
        <dbReference type="Pfam" id="PF00593"/>
    </source>
</evidence>
<keyword evidence="6 11" id="KW-0798">TonB box</keyword>
<evidence type="ECO:0000256" key="10">
    <source>
        <dbReference type="PROSITE-ProRule" id="PRU01360"/>
    </source>
</evidence>
<evidence type="ECO:0000256" key="12">
    <source>
        <dbReference type="SAM" id="SignalP"/>
    </source>
</evidence>
<evidence type="ECO:0000256" key="6">
    <source>
        <dbReference type="ARBA" id="ARBA00023077"/>
    </source>
</evidence>
<dbReference type="Pfam" id="PF00593">
    <property type="entry name" value="TonB_dep_Rec_b-barrel"/>
    <property type="match status" value="1"/>
</dbReference>
<keyword evidence="2 10" id="KW-0813">Transport</keyword>
<dbReference type="AlphaFoldDB" id="A0A3S9P118"/>
<comment type="similarity">
    <text evidence="10 11">Belongs to the TonB-dependent receptor family.</text>
</comment>
<dbReference type="SUPFAM" id="SSF49464">
    <property type="entry name" value="Carboxypeptidase regulatory domain-like"/>
    <property type="match status" value="1"/>
</dbReference>
<evidence type="ECO:0000313" key="15">
    <source>
        <dbReference type="EMBL" id="AZQ61865.1"/>
    </source>
</evidence>
<dbReference type="Gene3D" id="2.170.130.10">
    <property type="entry name" value="TonB-dependent receptor, plug domain"/>
    <property type="match status" value="1"/>
</dbReference>
<dbReference type="InterPro" id="IPR037066">
    <property type="entry name" value="Plug_dom_sf"/>
</dbReference>
<evidence type="ECO:0000256" key="5">
    <source>
        <dbReference type="ARBA" id="ARBA00022729"/>
    </source>
</evidence>
<keyword evidence="7 10" id="KW-0472">Membrane</keyword>
<dbReference type="GO" id="GO:0044718">
    <property type="term" value="P:siderophore transmembrane transport"/>
    <property type="evidence" value="ECO:0007669"/>
    <property type="project" value="TreeGrafter"/>
</dbReference>
<organism evidence="15 16">
    <name type="scientific">Flammeovirga pectinis</name>
    <dbReference type="NCBI Taxonomy" id="2494373"/>
    <lineage>
        <taxon>Bacteria</taxon>
        <taxon>Pseudomonadati</taxon>
        <taxon>Bacteroidota</taxon>
        <taxon>Cytophagia</taxon>
        <taxon>Cytophagales</taxon>
        <taxon>Flammeovirgaceae</taxon>
        <taxon>Flammeovirga</taxon>
    </lineage>
</organism>
<keyword evidence="4 10" id="KW-0812">Transmembrane</keyword>
<sequence length="781" mass="87348">MLQKLIITLIISLFPFCVFAQQTTFKGVIVDDETKSPLEGVTILVEKTGNVVAVTTHDGRFQFVDEGNKKSIQTIVHFLGFNEKKVTLYANKMNEVEIDPSLEELEQVEIHEHGHDELSLSGMNLMSVNSFMLETQKATTISETLAKTPGVSYISTGVGISKPTVRGMAGSRVVVSVDGVKLEDQQWGMDHGLSVGQSTVDEVEIAKGAATLKYGSDGLGGVIRMKSPEPLGENSIEGKAGITYRSNNQYVGADFKVNAQKERVFYQLSGGYEDFGNYRVPAETFDYLGGIYRIDNGVLVNTGGDIGNLKATVGLETNNWISSISYSMFKESVGLFPGATGIPSQSWLDSFGNERNPSVPKQEILHQMITWNSHLDIGNGVLWFDLGQQFNNRQELSDPIRHGRPESEYGSVANELNLRTSSVNVHYDVEKENLKWETGINYEYQENERSGYDFLIPNYRQNTAGGYGMIGWEMSEKLELIGGLRFDYISFDSDEYVDNYFDDPSNSGTPWVRAQAISNDYYNFTGSVGLKWKLLKVIDANTNFAKTFRAPTANELAANGVHHGTFRHEQGTADLSPETGYQWDLNLSYSTKKVALSINPYFNYYSNYIYLAASGTPSTLPDGGQIYKYTESEGFFTGYEFSLNWNISKKFVFTNSVEYVYSVNTETKRSFPFVPPLATLNELTFTQPVKSSFFSKPYISVNAELVQAQNRVDRNELATDGYAVMGLKMGTGFHMKSVYGNLTFRVDNLTNANYMRHLSRYRILNLPEPGRNFTVSLSSWF</sequence>
<protein>
    <submittedName>
        <fullName evidence="15">TonB-dependent receptor</fullName>
    </submittedName>
</protein>
<dbReference type="InterPro" id="IPR036942">
    <property type="entry name" value="Beta-barrel_TonB_sf"/>
</dbReference>
<dbReference type="OrthoDB" id="9795928at2"/>
<evidence type="ECO:0000256" key="1">
    <source>
        <dbReference type="ARBA" id="ARBA00004571"/>
    </source>
</evidence>
<proteinExistence type="inferred from homology"/>
<accession>A0A3S9P118</accession>
<gene>
    <name evidence="15" type="ORF">EI427_06315</name>
</gene>
<feature type="domain" description="TonB-dependent receptor plug" evidence="14">
    <location>
        <begin position="128"/>
        <end position="222"/>
    </location>
</feature>
<dbReference type="GO" id="GO:0009279">
    <property type="term" value="C:cell outer membrane"/>
    <property type="evidence" value="ECO:0007669"/>
    <property type="project" value="UniProtKB-SubCell"/>
</dbReference>
<feature type="domain" description="TonB-dependent receptor-like beta-barrel" evidence="13">
    <location>
        <begin position="344"/>
        <end position="749"/>
    </location>
</feature>
<dbReference type="InterPro" id="IPR039426">
    <property type="entry name" value="TonB-dep_rcpt-like"/>
</dbReference>
<evidence type="ECO:0000256" key="3">
    <source>
        <dbReference type="ARBA" id="ARBA00022452"/>
    </source>
</evidence>